<organism evidence="10 11">
    <name type="scientific">Haloferula sargassicola</name>
    <dbReference type="NCBI Taxonomy" id="490096"/>
    <lineage>
        <taxon>Bacteria</taxon>
        <taxon>Pseudomonadati</taxon>
        <taxon>Verrucomicrobiota</taxon>
        <taxon>Verrucomicrobiia</taxon>
        <taxon>Verrucomicrobiales</taxon>
        <taxon>Verrucomicrobiaceae</taxon>
        <taxon>Haloferula</taxon>
    </lineage>
</organism>
<dbReference type="InterPro" id="IPR046863">
    <property type="entry name" value="MbnP-like_dom"/>
</dbReference>
<dbReference type="InterPro" id="IPR004852">
    <property type="entry name" value="Di-haem_cyt_c_peroxidsae"/>
</dbReference>
<dbReference type="InterPro" id="IPR009056">
    <property type="entry name" value="Cyt_c-like_dom"/>
</dbReference>
<dbReference type="Proteomes" id="UP001476282">
    <property type="component" value="Unassembled WGS sequence"/>
</dbReference>
<name>A0ABP9UNC4_9BACT</name>
<comment type="subcellular location">
    <subcellularLocation>
        <location evidence="1">Cell envelope</location>
    </subcellularLocation>
</comment>
<dbReference type="Pfam" id="PF20243">
    <property type="entry name" value="MbnP"/>
    <property type="match status" value="1"/>
</dbReference>
<evidence type="ECO:0000256" key="1">
    <source>
        <dbReference type="ARBA" id="ARBA00004196"/>
    </source>
</evidence>
<keyword evidence="3 7" id="KW-0479">Metal-binding</keyword>
<dbReference type="Gene3D" id="1.10.760.10">
    <property type="entry name" value="Cytochrome c-like domain"/>
    <property type="match status" value="2"/>
</dbReference>
<evidence type="ECO:0000313" key="11">
    <source>
        <dbReference type="Proteomes" id="UP001476282"/>
    </source>
</evidence>
<keyword evidence="6 7" id="KW-0408">Iron</keyword>
<keyword evidence="5" id="KW-0560">Oxidoreductase</keyword>
<evidence type="ECO:0000256" key="6">
    <source>
        <dbReference type="ARBA" id="ARBA00023004"/>
    </source>
</evidence>
<evidence type="ECO:0000256" key="7">
    <source>
        <dbReference type="PROSITE-ProRule" id="PRU00433"/>
    </source>
</evidence>
<evidence type="ECO:0000256" key="2">
    <source>
        <dbReference type="ARBA" id="ARBA00022617"/>
    </source>
</evidence>
<dbReference type="EMBL" id="BAABRI010000003">
    <property type="protein sequence ID" value="GAA5481529.1"/>
    <property type="molecule type" value="Genomic_DNA"/>
</dbReference>
<feature type="signal peptide" evidence="8">
    <location>
        <begin position="1"/>
        <end position="22"/>
    </location>
</feature>
<accession>A0ABP9UNC4</accession>
<dbReference type="PANTHER" id="PTHR30600">
    <property type="entry name" value="CYTOCHROME C PEROXIDASE-RELATED"/>
    <property type="match status" value="1"/>
</dbReference>
<dbReference type="InterPro" id="IPR051395">
    <property type="entry name" value="Cytochrome_c_Peroxidase/MauG"/>
</dbReference>
<keyword evidence="2 7" id="KW-0349">Heme</keyword>
<protein>
    <recommendedName>
        <fullName evidence="9">Cytochrome c domain-containing protein</fullName>
    </recommendedName>
</protein>
<evidence type="ECO:0000256" key="8">
    <source>
        <dbReference type="SAM" id="SignalP"/>
    </source>
</evidence>
<dbReference type="PROSITE" id="PS51007">
    <property type="entry name" value="CYTC"/>
    <property type="match status" value="1"/>
</dbReference>
<evidence type="ECO:0000256" key="3">
    <source>
        <dbReference type="ARBA" id="ARBA00022723"/>
    </source>
</evidence>
<dbReference type="InterPro" id="IPR036909">
    <property type="entry name" value="Cyt_c-like_dom_sf"/>
</dbReference>
<evidence type="ECO:0000313" key="10">
    <source>
        <dbReference type="EMBL" id="GAA5481529.1"/>
    </source>
</evidence>
<sequence>MPGVSSHHLLALTLILPPLAMAEPTATRDLRIEVDFLRGSDPLTSAAMRGAAISRADLILSDVSFQRPDGSWLPPARWDGFFSATAEDLSPPLRGLPVQEMKAVRFFVGPPEAINHADPASFAADDPLNPARHNMHWEWQSGFIFLALEGRLVGGNQDGRGFSYHLGNDPQRREITVPIELPADHGTLRLGLDLDAVLDFDLTAAPASTHSREGDPLAAELAANTTRAFRFLGTRRELVQPDAAAPAVNAPPGTTPYRLEISHRFPQVQLPADNPLTREGVALGRDLFFDPALSADGSVSCASCHQAEAAFSDPGKARSLGIGGRPTARHGMPLFNLAWAKSFFWDGRSPSLREQVLVPIGHPDEMGHDLAKLPADLEKTYGPRFAAAFGSPGVTNERLGLAFEQFLLSLVSQHSRFDRALAGETEFTPQEKRGFQLFVTENDPARGLRGADCFHCHGGALFTDHDFHNNGLDETFEHDRGRAEVTGNDADLGKFKTPSLRNVALTAPYMHDGRFATLEEVIEHYDSGVRRSATLDPNLSKHDGLGLSAQDKADLTAFLRTLSDPAILPTSSRSTRSRPSP</sequence>
<feature type="chain" id="PRO_5045510582" description="Cytochrome c domain-containing protein" evidence="8">
    <location>
        <begin position="23"/>
        <end position="581"/>
    </location>
</feature>
<dbReference type="RefSeq" id="WP_353565679.1">
    <property type="nucleotide sequence ID" value="NZ_BAABRI010000003.1"/>
</dbReference>
<dbReference type="Pfam" id="PF03150">
    <property type="entry name" value="CCP_MauG"/>
    <property type="match status" value="1"/>
</dbReference>
<keyword evidence="11" id="KW-1185">Reference proteome</keyword>
<keyword evidence="4 8" id="KW-0732">Signal</keyword>
<reference evidence="10 11" key="1">
    <citation type="submission" date="2024-02" db="EMBL/GenBank/DDBJ databases">
        <title>Haloferula sargassicola NBRC 104335.</title>
        <authorList>
            <person name="Ichikawa N."/>
            <person name="Katano-Makiyama Y."/>
            <person name="Hidaka K."/>
        </authorList>
    </citation>
    <scope>NUCLEOTIDE SEQUENCE [LARGE SCALE GENOMIC DNA]</scope>
    <source>
        <strain evidence="10 11">NBRC 104335</strain>
    </source>
</reference>
<evidence type="ECO:0000256" key="5">
    <source>
        <dbReference type="ARBA" id="ARBA00023002"/>
    </source>
</evidence>
<feature type="domain" description="Cytochrome c" evidence="9">
    <location>
        <begin position="429"/>
        <end position="563"/>
    </location>
</feature>
<proteinExistence type="predicted"/>
<gene>
    <name evidence="10" type="ORF">Hsar01_00738</name>
</gene>
<evidence type="ECO:0000259" key="9">
    <source>
        <dbReference type="PROSITE" id="PS51007"/>
    </source>
</evidence>
<comment type="caution">
    <text evidence="10">The sequence shown here is derived from an EMBL/GenBank/DDBJ whole genome shotgun (WGS) entry which is preliminary data.</text>
</comment>
<dbReference type="PANTHER" id="PTHR30600:SF10">
    <property type="entry name" value="BLL6722 PROTEIN"/>
    <property type="match status" value="1"/>
</dbReference>
<dbReference type="SUPFAM" id="SSF46626">
    <property type="entry name" value="Cytochrome c"/>
    <property type="match status" value="2"/>
</dbReference>
<evidence type="ECO:0000256" key="4">
    <source>
        <dbReference type="ARBA" id="ARBA00022729"/>
    </source>
</evidence>